<dbReference type="InterPro" id="IPR000600">
    <property type="entry name" value="ROK"/>
</dbReference>
<evidence type="ECO:0000313" key="4">
    <source>
        <dbReference type="Proteomes" id="UP000305887"/>
    </source>
</evidence>
<dbReference type="PANTHER" id="PTHR18964:SF149">
    <property type="entry name" value="BIFUNCTIONAL UDP-N-ACETYLGLUCOSAMINE 2-EPIMERASE_N-ACETYLMANNOSAMINE KINASE"/>
    <property type="match status" value="1"/>
</dbReference>
<keyword evidence="4" id="KW-1185">Reference proteome</keyword>
<dbReference type="AlphaFoldDB" id="A0A5C4MZS3"/>
<accession>A0A5C4MZS3</accession>
<evidence type="ECO:0000256" key="1">
    <source>
        <dbReference type="ARBA" id="ARBA00006479"/>
    </source>
</evidence>
<dbReference type="Gene3D" id="1.10.10.10">
    <property type="entry name" value="Winged helix-like DNA-binding domain superfamily/Winged helix DNA-binding domain"/>
    <property type="match status" value="1"/>
</dbReference>
<dbReference type="InterPro" id="IPR000835">
    <property type="entry name" value="HTH_MarR-typ"/>
</dbReference>
<dbReference type="InterPro" id="IPR036388">
    <property type="entry name" value="WH-like_DNA-bd_sf"/>
</dbReference>
<dbReference type="EMBL" id="VDFU01000007">
    <property type="protein sequence ID" value="TNC50430.1"/>
    <property type="molecule type" value="Genomic_DNA"/>
</dbReference>
<dbReference type="OrthoDB" id="9810372at2"/>
<name>A0A5C4MZS3_9RHOB</name>
<comment type="caution">
    <text evidence="3">The sequence shown here is derived from an EMBL/GenBank/DDBJ whole genome shotgun (WGS) entry which is preliminary data.</text>
</comment>
<dbReference type="RefSeq" id="WP_139076226.1">
    <property type="nucleotide sequence ID" value="NZ_VDFU01000007.1"/>
</dbReference>
<dbReference type="InterPro" id="IPR043129">
    <property type="entry name" value="ATPase_NBD"/>
</dbReference>
<organism evidence="3 4">
    <name type="scientific">Rubellimicrobium rubrum</name>
    <dbReference type="NCBI Taxonomy" id="2585369"/>
    <lineage>
        <taxon>Bacteria</taxon>
        <taxon>Pseudomonadati</taxon>
        <taxon>Pseudomonadota</taxon>
        <taxon>Alphaproteobacteria</taxon>
        <taxon>Rhodobacterales</taxon>
        <taxon>Roseobacteraceae</taxon>
        <taxon>Rubellimicrobium</taxon>
    </lineage>
</organism>
<comment type="similarity">
    <text evidence="1">Belongs to the ROK (NagC/XylR) family.</text>
</comment>
<reference evidence="3 4" key="1">
    <citation type="submission" date="2019-06" db="EMBL/GenBank/DDBJ databases">
        <title>YIM 131921 draft genome.</title>
        <authorList>
            <person name="Jiang L."/>
        </authorList>
    </citation>
    <scope>NUCLEOTIDE SEQUENCE [LARGE SCALE GENOMIC DNA]</scope>
    <source>
        <strain evidence="3 4">YIM 131921</strain>
    </source>
</reference>
<gene>
    <name evidence="3" type="ORF">FHG66_07980</name>
</gene>
<proteinExistence type="inferred from homology"/>
<dbReference type="Pfam" id="PF01047">
    <property type="entry name" value="MarR"/>
    <property type="match status" value="1"/>
</dbReference>
<dbReference type="InterPro" id="IPR036390">
    <property type="entry name" value="WH_DNA-bd_sf"/>
</dbReference>
<dbReference type="SUPFAM" id="SSF53067">
    <property type="entry name" value="Actin-like ATPase domain"/>
    <property type="match status" value="1"/>
</dbReference>
<dbReference type="Proteomes" id="UP000305887">
    <property type="component" value="Unassembled WGS sequence"/>
</dbReference>
<dbReference type="GO" id="GO:0003700">
    <property type="term" value="F:DNA-binding transcription factor activity"/>
    <property type="evidence" value="ECO:0007669"/>
    <property type="project" value="InterPro"/>
</dbReference>
<evidence type="ECO:0000259" key="2">
    <source>
        <dbReference type="Pfam" id="PF01047"/>
    </source>
</evidence>
<dbReference type="Pfam" id="PF00480">
    <property type="entry name" value="ROK"/>
    <property type="match status" value="1"/>
</dbReference>
<protein>
    <submittedName>
        <fullName evidence="3">ROK family protein</fullName>
    </submittedName>
</protein>
<evidence type="ECO:0000313" key="3">
    <source>
        <dbReference type="EMBL" id="TNC50430.1"/>
    </source>
</evidence>
<dbReference type="Gene3D" id="3.30.420.40">
    <property type="match status" value="2"/>
</dbReference>
<dbReference type="PANTHER" id="PTHR18964">
    <property type="entry name" value="ROK (REPRESSOR, ORF, KINASE) FAMILY"/>
    <property type="match status" value="1"/>
</dbReference>
<dbReference type="SUPFAM" id="SSF46785">
    <property type="entry name" value="Winged helix' DNA-binding domain"/>
    <property type="match status" value="1"/>
</dbReference>
<sequence length="406" mass="42557">MADQTIARSINERSILTLLRLRGSLSRAGIARELSLTPATITRLVADMAKNGLVREIGHGPAKAQAREPGRPGVQVALDPRGSYFLGIEIGVGVLRLAIVDFAAQLARSEEHPVPSRASPQDVVRLIGERIHALEADPFFAGRVRAAGVTVPGLVAHGGQVVNLPILGWSQVDLLLLLAKVTPLSVTVENNANAAAFGALYAQPSLPTVCTLFLKLGVGCGGAAVVNGRLLRGAHGTGMEVGHLRVSEQGPRCHCGQSGCLETRVNVAALARAARGRDDLDAAELARLPAEVAAEAKQGNGRSKAAIEHLSHHLGLGLVSLVNLFNPTMIVLGGLMRPLLVMTLPHLREIVADRIIPGTITPDILLSPLDEKECAIGAACLAHHRVFDPASLDVAPSIPRAGLTIA</sequence>
<feature type="domain" description="HTH marR-type" evidence="2">
    <location>
        <begin position="11"/>
        <end position="55"/>
    </location>
</feature>